<dbReference type="CDD" id="cd00198">
    <property type="entry name" value="vWFA"/>
    <property type="match status" value="1"/>
</dbReference>
<dbReference type="PROSITE" id="PS50234">
    <property type="entry name" value="VWFA"/>
    <property type="match status" value="1"/>
</dbReference>
<dbReference type="InterPro" id="IPR002035">
    <property type="entry name" value="VWF_A"/>
</dbReference>
<dbReference type="Pfam" id="PF00092">
    <property type="entry name" value="VWA"/>
    <property type="match status" value="1"/>
</dbReference>
<dbReference type="EMBL" id="SMBH01000006">
    <property type="protein sequence ID" value="TCU15804.1"/>
    <property type="molecule type" value="Genomic_DNA"/>
</dbReference>
<dbReference type="Gene3D" id="3.40.50.410">
    <property type="entry name" value="von Willebrand factor, type A domain"/>
    <property type="match status" value="1"/>
</dbReference>
<dbReference type="Pfam" id="PF13400">
    <property type="entry name" value="Tad"/>
    <property type="match status" value="1"/>
</dbReference>
<sequence length="385" mass="40333">MMTAILMPVAIGAAGLAVDISNVALSQQQLQEASDAAALATASALADGKIDTTAASAFAKDFLAGQMANYIGDTSALRNATTATVTKTTSGSATSYSVGVSSSYSMQLSGLAQVIGFKTTDIGAASQTTSGHQESQGALSMYLVLDRSGSMSFITEQIKSYTTKCQNYTSDNWREYPNLQSTKPCYTRKIEALKAAATGLFSALNAADTSPNHDLIRMGAVSYTDEMQKPKAINWGTGDASSYVSALPALPTGGTDASKAMETAYNALKATTDGSDTETQAHKDRNHTSFTRYIVLMTDGEMTGKSSSWNSALDQDVRNACAEAKADGIQIFTVAFMAPQKGKDLLLDCASAPGNAYQPDNMAKLVADFGEIAAKATSSLTRLTN</sequence>
<comment type="caution">
    <text evidence="2">The sequence shown here is derived from an EMBL/GenBank/DDBJ whole genome shotgun (WGS) entry which is preliminary data.</text>
</comment>
<evidence type="ECO:0000259" key="1">
    <source>
        <dbReference type="PROSITE" id="PS50234"/>
    </source>
</evidence>
<evidence type="ECO:0000313" key="2">
    <source>
        <dbReference type="EMBL" id="TCU15804.1"/>
    </source>
</evidence>
<dbReference type="InterPro" id="IPR028087">
    <property type="entry name" value="Tad_N"/>
</dbReference>
<dbReference type="Proteomes" id="UP000294576">
    <property type="component" value="Unassembled WGS sequence"/>
</dbReference>
<name>A0A4R3Q5N7_RHISU</name>
<gene>
    <name evidence="2" type="ORF">EV132_106146</name>
</gene>
<dbReference type="SUPFAM" id="SSF53300">
    <property type="entry name" value="vWA-like"/>
    <property type="match status" value="1"/>
</dbReference>
<proteinExistence type="predicted"/>
<evidence type="ECO:0000313" key="3">
    <source>
        <dbReference type="Proteomes" id="UP000294576"/>
    </source>
</evidence>
<dbReference type="SMART" id="SM00327">
    <property type="entry name" value="VWA"/>
    <property type="match status" value="1"/>
</dbReference>
<dbReference type="AlphaFoldDB" id="A0A4R3Q5N7"/>
<organism evidence="2 3">
    <name type="scientific">Rhizobium sullae</name>
    <name type="common">Rhizobium hedysari</name>
    <dbReference type="NCBI Taxonomy" id="50338"/>
    <lineage>
        <taxon>Bacteria</taxon>
        <taxon>Pseudomonadati</taxon>
        <taxon>Pseudomonadota</taxon>
        <taxon>Alphaproteobacteria</taxon>
        <taxon>Hyphomicrobiales</taxon>
        <taxon>Rhizobiaceae</taxon>
        <taxon>Rhizobium/Agrobacterium group</taxon>
        <taxon>Rhizobium</taxon>
    </lineage>
</organism>
<dbReference type="InterPro" id="IPR036465">
    <property type="entry name" value="vWFA_dom_sf"/>
</dbReference>
<feature type="domain" description="VWFA" evidence="1">
    <location>
        <begin position="140"/>
        <end position="380"/>
    </location>
</feature>
<protein>
    <submittedName>
        <fullName evidence="2">Flp pilus assembly protein TadG</fullName>
    </submittedName>
</protein>
<accession>A0A4R3Q5N7</accession>
<reference evidence="2 3" key="1">
    <citation type="submission" date="2019-03" db="EMBL/GenBank/DDBJ databases">
        <title>Genomic Encyclopedia of Type Strains, Phase IV (KMG-V): Genome sequencing to study the core and pangenomes of soil and plant-associated prokaryotes.</title>
        <authorList>
            <person name="Whitman W."/>
        </authorList>
    </citation>
    <scope>NUCLEOTIDE SEQUENCE [LARGE SCALE GENOMIC DNA]</scope>
    <source>
        <strain evidence="2 3">Hc14</strain>
    </source>
</reference>